<name>Q2RPN8_RHORT</name>
<dbReference type="HOGENOM" id="CLU_024402_1_0_5"/>
<keyword evidence="5" id="KW-1185">Reference proteome</keyword>
<dbReference type="EnsemblBacteria" id="ABC23907">
    <property type="protein sequence ID" value="ABC23907"/>
    <property type="gene ID" value="Rru_A3112"/>
</dbReference>
<dbReference type="PATRIC" id="fig|269796.9.peg.3225"/>
<gene>
    <name evidence="4" type="ordered locus">Rru_A3112</name>
</gene>
<protein>
    <submittedName>
        <fullName evidence="4">4-cresol dehydrogenase (Hydroxylating)</fullName>
        <ecNumber evidence="4">1.17.99.1</ecNumber>
    </submittedName>
</protein>
<dbReference type="PANTHER" id="PTHR11748">
    <property type="entry name" value="D-LACTATE DEHYDROGENASE"/>
    <property type="match status" value="1"/>
</dbReference>
<dbReference type="EC" id="1.17.99.1" evidence="4"/>
<keyword evidence="4" id="KW-0560">Oxidoreductase</keyword>
<dbReference type="Gene3D" id="3.30.43.10">
    <property type="entry name" value="Uridine Diphospho-n-acetylenolpyruvylglucosamine Reductase, domain 2"/>
    <property type="match status" value="1"/>
</dbReference>
<evidence type="ECO:0000256" key="2">
    <source>
        <dbReference type="ARBA" id="ARBA00022827"/>
    </source>
</evidence>
<dbReference type="GO" id="GO:0071949">
    <property type="term" value="F:FAD binding"/>
    <property type="evidence" value="ECO:0007669"/>
    <property type="project" value="InterPro"/>
</dbReference>
<dbReference type="Gene3D" id="3.30.465.10">
    <property type="match status" value="1"/>
</dbReference>
<dbReference type="SUPFAM" id="SSF56176">
    <property type="entry name" value="FAD-binding/transporter-associated domain-like"/>
    <property type="match status" value="1"/>
</dbReference>
<dbReference type="InterPro" id="IPR016170">
    <property type="entry name" value="Cytok_DH_C_sf"/>
</dbReference>
<dbReference type="PhylomeDB" id="Q2RPN8"/>
<dbReference type="InterPro" id="IPR016166">
    <property type="entry name" value="FAD-bd_PCMH"/>
</dbReference>
<evidence type="ECO:0000259" key="3">
    <source>
        <dbReference type="PROSITE" id="PS51387"/>
    </source>
</evidence>
<sequence>MLEDRVLTLHAFLEGARALLPPAAILFGEAVTPFLSSTSGHRRRVPLLVRPTNTGEVQALARLATTCAVTLYPISKGRNWGLGSRLPGCEDCVILDLGGLDRINAIDERFGIAVIEPGVTQAALADALAARGSAFFLDVTGSGRETSVLGNTLERGVAYNSLRAELVQSLEVVLADGSLLRTGFAHYPTSRLGGLSRFAPGPDLSGLFVQSNLGIVVGGAVALLPRPERQMTFMVSVKDEARLPAFFDALRALRREGTLSSVVHVGNRRRSEITLTPLVHAEMAARGRDPTRAEAQKLTDRFLTGRWSAIGSVMGPAAQVRVARRRIARALGGLGAVRFLSPGFRRFAKALSARIPGLGDVNCFLCAVDPLLDLTSGRPTNAALHSTYWPHADQSEAAADPDRGPGGIVFAAPVVPLDGAAVREAVDLTYELCRAHGFEAAITLNLMNDRTLEGVVSIDFRRDDPENLAAAHRCLRALNQGYVENGFTPYRVDIDSMDLVVDPADPFWATVSRLKQALDPAGVVAPGRYCPP</sequence>
<dbReference type="EMBL" id="CP000230">
    <property type="protein sequence ID" value="ABC23907.1"/>
    <property type="molecule type" value="Genomic_DNA"/>
</dbReference>
<dbReference type="InterPro" id="IPR016164">
    <property type="entry name" value="FAD-linked_Oxase-like_C"/>
</dbReference>
<dbReference type="Proteomes" id="UP000001929">
    <property type="component" value="Chromosome"/>
</dbReference>
<reference evidence="4 5" key="1">
    <citation type="journal article" date="2011" name="Stand. Genomic Sci.">
        <title>Complete genome sequence of Rhodospirillum rubrum type strain (S1).</title>
        <authorList>
            <person name="Munk A.C."/>
            <person name="Copeland A."/>
            <person name="Lucas S."/>
            <person name="Lapidus A."/>
            <person name="Del Rio T.G."/>
            <person name="Barry K."/>
            <person name="Detter J.C."/>
            <person name="Hammon N."/>
            <person name="Israni S."/>
            <person name="Pitluck S."/>
            <person name="Brettin T."/>
            <person name="Bruce D."/>
            <person name="Han C."/>
            <person name="Tapia R."/>
            <person name="Gilna P."/>
            <person name="Schmutz J."/>
            <person name="Larimer F."/>
            <person name="Land M."/>
            <person name="Kyrpides N.C."/>
            <person name="Mavromatis K."/>
            <person name="Richardson P."/>
            <person name="Rohde M."/>
            <person name="Goker M."/>
            <person name="Klenk H.P."/>
            <person name="Zhang Y."/>
            <person name="Roberts G.P."/>
            <person name="Reslewic S."/>
            <person name="Schwartz D.C."/>
        </authorList>
    </citation>
    <scope>NUCLEOTIDE SEQUENCE [LARGE SCALE GENOMIC DNA]</scope>
    <source>
        <strain evidence="5">ATCC 11170 / ATH 1.1.1 / DSM 467 / LMG 4362 / NCIMB 8255 / S1</strain>
    </source>
</reference>
<dbReference type="PROSITE" id="PS51387">
    <property type="entry name" value="FAD_PCMH"/>
    <property type="match status" value="1"/>
</dbReference>
<dbReference type="GO" id="GO:1903457">
    <property type="term" value="P:lactate catabolic process"/>
    <property type="evidence" value="ECO:0007669"/>
    <property type="project" value="TreeGrafter"/>
</dbReference>
<evidence type="ECO:0000313" key="4">
    <source>
        <dbReference type="EMBL" id="ABC23907.1"/>
    </source>
</evidence>
<dbReference type="Pfam" id="PF01565">
    <property type="entry name" value="FAD_binding_4"/>
    <property type="match status" value="1"/>
</dbReference>
<dbReference type="GO" id="GO:0008720">
    <property type="term" value="F:D-lactate dehydrogenase (NAD+) activity"/>
    <property type="evidence" value="ECO:0007669"/>
    <property type="project" value="TreeGrafter"/>
</dbReference>
<accession>Q2RPN8</accession>
<evidence type="ECO:0000256" key="1">
    <source>
        <dbReference type="ARBA" id="ARBA00022630"/>
    </source>
</evidence>
<dbReference type="PANTHER" id="PTHR11748:SF114">
    <property type="entry name" value="ARYL-ALCOHOL OXIDASE VANILLYL-ALCOHOL OXIDASE (AFU_ORTHOLOGUE AFUA_3G09500)-RELATED"/>
    <property type="match status" value="1"/>
</dbReference>
<dbReference type="KEGG" id="rru:Rru_A3112"/>
<dbReference type="eggNOG" id="COG0277">
    <property type="taxonomic scope" value="Bacteria"/>
</dbReference>
<dbReference type="InterPro" id="IPR036318">
    <property type="entry name" value="FAD-bd_PCMH-like_sf"/>
</dbReference>
<feature type="domain" description="FAD-binding PCMH-type" evidence="3">
    <location>
        <begin position="41"/>
        <end position="226"/>
    </location>
</feature>
<dbReference type="InterPro" id="IPR016169">
    <property type="entry name" value="FAD-bd_PCMH_sub2"/>
</dbReference>
<evidence type="ECO:0000313" key="5">
    <source>
        <dbReference type="Proteomes" id="UP000001929"/>
    </source>
</evidence>
<dbReference type="SUPFAM" id="SSF55103">
    <property type="entry name" value="FAD-linked oxidases, C-terminal domain"/>
    <property type="match status" value="1"/>
</dbReference>
<dbReference type="AlphaFoldDB" id="Q2RPN8"/>
<keyword evidence="2" id="KW-0274">FAD</keyword>
<dbReference type="InterPro" id="IPR016167">
    <property type="entry name" value="FAD-bd_PCMH_sub1"/>
</dbReference>
<dbReference type="STRING" id="269796.Rru_A3112"/>
<dbReference type="Gene3D" id="3.40.462.10">
    <property type="entry name" value="FAD-linked oxidases, C-terminal domain"/>
    <property type="match status" value="1"/>
</dbReference>
<organism evidence="4 5">
    <name type="scientific">Rhodospirillum rubrum (strain ATCC 11170 / ATH 1.1.1 / DSM 467 / LMG 4362 / NCIMB 8255 / S1)</name>
    <dbReference type="NCBI Taxonomy" id="269796"/>
    <lineage>
        <taxon>Bacteria</taxon>
        <taxon>Pseudomonadati</taxon>
        <taxon>Pseudomonadota</taxon>
        <taxon>Alphaproteobacteria</taxon>
        <taxon>Rhodospirillales</taxon>
        <taxon>Rhodospirillaceae</taxon>
        <taxon>Rhodospirillum</taxon>
    </lineage>
</organism>
<proteinExistence type="predicted"/>
<keyword evidence="1" id="KW-0285">Flavoprotein</keyword>
<dbReference type="GO" id="GO:0004458">
    <property type="term" value="F:D-lactate dehydrogenase (cytochrome) activity"/>
    <property type="evidence" value="ECO:0007669"/>
    <property type="project" value="TreeGrafter"/>
</dbReference>
<dbReference type="InterPro" id="IPR006094">
    <property type="entry name" value="Oxid_FAD_bind_N"/>
</dbReference>